<organism evidence="1 2">
    <name type="scientific">Lindgomyces ingoldianus</name>
    <dbReference type="NCBI Taxonomy" id="673940"/>
    <lineage>
        <taxon>Eukaryota</taxon>
        <taxon>Fungi</taxon>
        <taxon>Dikarya</taxon>
        <taxon>Ascomycota</taxon>
        <taxon>Pezizomycotina</taxon>
        <taxon>Dothideomycetes</taxon>
        <taxon>Pleosporomycetidae</taxon>
        <taxon>Pleosporales</taxon>
        <taxon>Lindgomycetaceae</taxon>
        <taxon>Lindgomyces</taxon>
    </lineage>
</organism>
<name>A0ACB6QNK2_9PLEO</name>
<dbReference type="Proteomes" id="UP000799755">
    <property type="component" value="Unassembled WGS sequence"/>
</dbReference>
<reference evidence="1" key="1">
    <citation type="journal article" date="2020" name="Stud. Mycol.">
        <title>101 Dothideomycetes genomes: a test case for predicting lifestyles and emergence of pathogens.</title>
        <authorList>
            <person name="Haridas S."/>
            <person name="Albert R."/>
            <person name="Binder M."/>
            <person name="Bloem J."/>
            <person name="Labutti K."/>
            <person name="Salamov A."/>
            <person name="Andreopoulos B."/>
            <person name="Baker S."/>
            <person name="Barry K."/>
            <person name="Bills G."/>
            <person name="Bluhm B."/>
            <person name="Cannon C."/>
            <person name="Castanera R."/>
            <person name="Culley D."/>
            <person name="Daum C."/>
            <person name="Ezra D."/>
            <person name="Gonzalez J."/>
            <person name="Henrissat B."/>
            <person name="Kuo A."/>
            <person name="Liang C."/>
            <person name="Lipzen A."/>
            <person name="Lutzoni F."/>
            <person name="Magnuson J."/>
            <person name="Mondo S."/>
            <person name="Nolan M."/>
            <person name="Ohm R."/>
            <person name="Pangilinan J."/>
            <person name="Park H.-J."/>
            <person name="Ramirez L."/>
            <person name="Alfaro M."/>
            <person name="Sun H."/>
            <person name="Tritt A."/>
            <person name="Yoshinaga Y."/>
            <person name="Zwiers L.-H."/>
            <person name="Turgeon B."/>
            <person name="Goodwin S."/>
            <person name="Spatafora J."/>
            <person name="Crous P."/>
            <person name="Grigoriev I."/>
        </authorList>
    </citation>
    <scope>NUCLEOTIDE SEQUENCE</scope>
    <source>
        <strain evidence="1">ATCC 200398</strain>
    </source>
</reference>
<gene>
    <name evidence="1" type="ORF">BDR25DRAFT_357497</name>
</gene>
<evidence type="ECO:0000313" key="2">
    <source>
        <dbReference type="Proteomes" id="UP000799755"/>
    </source>
</evidence>
<keyword evidence="2" id="KW-1185">Reference proteome</keyword>
<accession>A0ACB6QNK2</accession>
<sequence length="477" mass="55089">MIIDKCIKTPFKLRPPTRAVHHKERCAETLGAINAKEIATLDFNTVINYSDFAFSKRPRKRRAHNPGPPREPERRPWRSRRCPWHRYLQTVSSYPIDIISQAVSSFVTYDVQGRVQSALNIAPQTFYQLPYGQSLMKTSLCLNDLRSLRLQIFELVCTAVYVPQMLDHCARTHFIPNRSLKLIMSQINVLDVQNYKRVGEMVFRHSLFSGKAVYFVSLITGAGRYRVLAVDLSHSPQRRNTALRPKQAVIAFPTLTPPTLIALLTITVRRFNNVKNSSAFCAILALNLTVDSDMIIIELIEHGFDFTINKNNTSIPDMSCQRIRTNGAPLTYHSLPSTRRKSTRLVMKTKMRGQNVRLASLSGWLAGITHTPGHEPKRNPFFLRQSTTKWEPSISALNRVKESSHTHSPLHEESFTHELWQEITEEPYREYKQTDQEREARIKDNYKYREILVNEHTRTHRHHSRIARLQMAIAGLR</sequence>
<protein>
    <submittedName>
        <fullName evidence="1">Uncharacterized protein</fullName>
    </submittedName>
</protein>
<dbReference type="EMBL" id="MU003515">
    <property type="protein sequence ID" value="KAF2468564.1"/>
    <property type="molecule type" value="Genomic_DNA"/>
</dbReference>
<proteinExistence type="predicted"/>
<evidence type="ECO:0000313" key="1">
    <source>
        <dbReference type="EMBL" id="KAF2468564.1"/>
    </source>
</evidence>
<comment type="caution">
    <text evidence="1">The sequence shown here is derived from an EMBL/GenBank/DDBJ whole genome shotgun (WGS) entry which is preliminary data.</text>
</comment>